<gene>
    <name evidence="1" type="ORF">UXQ13_19990</name>
</gene>
<dbReference type="EMBL" id="JBAPLV010000028">
    <property type="protein sequence ID" value="MEI4280766.1"/>
    <property type="molecule type" value="Genomic_DNA"/>
</dbReference>
<dbReference type="RefSeq" id="WP_225235110.1">
    <property type="nucleotide sequence ID" value="NZ_JBAPLV010000028.1"/>
</dbReference>
<sequence length="98" mass="9989">MAPGSTEVTPVANLDSIAVDELQAGPAGWVHLIATDYATSSPPELLPLDLGTGLAADPVELCDGAQPFGLSRSADGARLLAWVACGQADTRLFVLQGS</sequence>
<evidence type="ECO:0000313" key="1">
    <source>
        <dbReference type="EMBL" id="MEI4280766.1"/>
    </source>
</evidence>
<name>A0ABU8EAV1_9ACTN</name>
<protein>
    <submittedName>
        <fullName evidence="1">Uncharacterized protein</fullName>
    </submittedName>
</protein>
<keyword evidence="2" id="KW-1185">Reference proteome</keyword>
<comment type="caution">
    <text evidence="1">The sequence shown here is derived from an EMBL/GenBank/DDBJ whole genome shotgun (WGS) entry which is preliminary data.</text>
</comment>
<reference evidence="1 2" key="1">
    <citation type="submission" date="2024-03" db="EMBL/GenBank/DDBJ databases">
        <title>Draft genome sequence of Klenkia terrae.</title>
        <authorList>
            <person name="Duangmal K."/>
            <person name="Chantavorakit T."/>
        </authorList>
    </citation>
    <scope>NUCLEOTIDE SEQUENCE [LARGE SCALE GENOMIC DNA]</scope>
    <source>
        <strain evidence="1 2">JCM 17786</strain>
    </source>
</reference>
<proteinExistence type="predicted"/>
<organism evidence="1 2">
    <name type="scientific">Klenkia terrae</name>
    <dbReference type="NCBI Taxonomy" id="1052259"/>
    <lineage>
        <taxon>Bacteria</taxon>
        <taxon>Bacillati</taxon>
        <taxon>Actinomycetota</taxon>
        <taxon>Actinomycetes</taxon>
        <taxon>Geodermatophilales</taxon>
        <taxon>Geodermatophilaceae</taxon>
        <taxon>Klenkia</taxon>
    </lineage>
</organism>
<evidence type="ECO:0000313" key="2">
    <source>
        <dbReference type="Proteomes" id="UP001373496"/>
    </source>
</evidence>
<accession>A0ABU8EAV1</accession>
<dbReference type="Proteomes" id="UP001373496">
    <property type="component" value="Unassembled WGS sequence"/>
</dbReference>